<protein>
    <submittedName>
        <fullName evidence="2">Hypothetical conserved protein</fullName>
    </submittedName>
</protein>
<reference evidence="2" key="1">
    <citation type="journal article" date="2005" name="Environ. Microbiol.">
        <title>Genetic and functional properties of uncultivated thermophilic crenarchaeotes from a subsurface gold mine as revealed by analysis of genome fragments.</title>
        <authorList>
            <person name="Nunoura T."/>
            <person name="Hirayama H."/>
            <person name="Takami H."/>
            <person name="Oida H."/>
            <person name="Nishi S."/>
            <person name="Shimamura S."/>
            <person name="Suzuki Y."/>
            <person name="Inagaki F."/>
            <person name="Takai K."/>
            <person name="Nealson K.H."/>
            <person name="Horikoshi K."/>
        </authorList>
    </citation>
    <scope>NUCLEOTIDE SEQUENCE</scope>
</reference>
<dbReference type="InterPro" id="IPR000073">
    <property type="entry name" value="AB_hydrolase_1"/>
</dbReference>
<dbReference type="InterPro" id="IPR029058">
    <property type="entry name" value="AB_hydrolase_fold"/>
</dbReference>
<dbReference type="Pfam" id="PF12697">
    <property type="entry name" value="Abhydrolase_6"/>
    <property type="match status" value="1"/>
</dbReference>
<reference evidence="2" key="2">
    <citation type="journal article" date="2012" name="PLoS ONE">
        <title>A Deeply Branching Thermophilic Bacterium with an Ancient Acetyl-CoA Pathway Dominates a Subsurface Ecosystem.</title>
        <authorList>
            <person name="Takami H."/>
            <person name="Noguchi H."/>
            <person name="Takaki Y."/>
            <person name="Uchiyama I."/>
            <person name="Toyoda A."/>
            <person name="Nishi S."/>
            <person name="Chee G.-J."/>
            <person name="Arai W."/>
            <person name="Nunoura T."/>
            <person name="Itoh T."/>
            <person name="Hattori M."/>
            <person name="Takai K."/>
        </authorList>
    </citation>
    <scope>NUCLEOTIDE SEQUENCE</scope>
</reference>
<gene>
    <name evidence="2" type="ORF">HGMM_OP2C087</name>
</gene>
<name>H5SR20_ACEAU</name>
<evidence type="ECO:0000259" key="1">
    <source>
        <dbReference type="Pfam" id="PF12697"/>
    </source>
</evidence>
<dbReference type="PRINTS" id="PR00111">
    <property type="entry name" value="ABHYDROLASE"/>
</dbReference>
<sequence>MQGAFEYLEAGQGPTITLLHGLFGGPSNWSSVIAHLARDFHVLAPKFPLDGSIPITSLQPLTEFVREFLDFKGVPHTALCGNSLGGQVALDFCLKYPQRVSKLILAGSAGLYERHLSDGSLPRPDKEFVREQAQKVFYDKSYISEDLIEQIYQQLQDRHYVRFLIRVAKVTRDYRMDDELAKVRVPTLLVWGAQDEVTPPSVAYQFHEHLPNAQLVFFDRCGHAPPIEHPERFSQTVREFLAQPSPVPLL</sequence>
<dbReference type="EMBL" id="AP011801">
    <property type="protein sequence ID" value="BAL58537.1"/>
    <property type="molecule type" value="Genomic_DNA"/>
</dbReference>
<organism evidence="2">
    <name type="scientific">Acetithermum autotrophicum</name>
    <dbReference type="NCBI Taxonomy" id="1446466"/>
    <lineage>
        <taxon>Bacteria</taxon>
        <taxon>Candidatus Bipolaricaulota</taxon>
        <taxon>Candidatus Acetithermum</taxon>
    </lineage>
</organism>
<dbReference type="PANTHER" id="PTHR46438">
    <property type="entry name" value="ALPHA/BETA-HYDROLASES SUPERFAMILY PROTEIN"/>
    <property type="match status" value="1"/>
</dbReference>
<dbReference type="SUPFAM" id="SSF53474">
    <property type="entry name" value="alpha/beta-Hydrolases"/>
    <property type="match status" value="1"/>
</dbReference>
<evidence type="ECO:0000313" key="2">
    <source>
        <dbReference type="EMBL" id="BAL58537.1"/>
    </source>
</evidence>
<proteinExistence type="predicted"/>
<feature type="domain" description="AB hydrolase-1" evidence="1">
    <location>
        <begin position="18"/>
        <end position="235"/>
    </location>
</feature>
<dbReference type="Gene3D" id="3.40.50.1820">
    <property type="entry name" value="alpha/beta hydrolase"/>
    <property type="match status" value="1"/>
</dbReference>
<dbReference type="AlphaFoldDB" id="H5SR20"/>
<dbReference type="PANTHER" id="PTHR46438:SF11">
    <property type="entry name" value="LIPASE-RELATED"/>
    <property type="match status" value="1"/>
</dbReference>
<accession>H5SR20</accession>